<dbReference type="Proteomes" id="UP001596132">
    <property type="component" value="Unassembled WGS sequence"/>
</dbReference>
<dbReference type="NCBIfam" id="TIGR02099">
    <property type="entry name" value="YhdP family protein"/>
    <property type="match status" value="1"/>
</dbReference>
<evidence type="ECO:0000259" key="2">
    <source>
        <dbReference type="Pfam" id="PF13116"/>
    </source>
</evidence>
<reference evidence="4" key="1">
    <citation type="journal article" date="2019" name="Int. J. Syst. Evol. Microbiol.">
        <title>The Global Catalogue of Microorganisms (GCM) 10K type strain sequencing project: providing services to taxonomists for standard genome sequencing and annotation.</title>
        <authorList>
            <consortium name="The Broad Institute Genomics Platform"/>
            <consortium name="The Broad Institute Genome Sequencing Center for Infectious Disease"/>
            <person name="Wu L."/>
            <person name="Ma J."/>
        </authorList>
    </citation>
    <scope>NUCLEOTIDE SEQUENCE [LARGE SCALE GENOMIC DNA]</scope>
    <source>
        <strain evidence="4">KCTC 15012</strain>
    </source>
</reference>
<dbReference type="PANTHER" id="PTHR38690:SF1">
    <property type="entry name" value="PROTEASE"/>
    <property type="match status" value="1"/>
</dbReference>
<protein>
    <submittedName>
        <fullName evidence="3">YhdP family protein</fullName>
    </submittedName>
</protein>
<dbReference type="InterPro" id="IPR011836">
    <property type="entry name" value="YhdP"/>
</dbReference>
<evidence type="ECO:0000313" key="3">
    <source>
        <dbReference type="EMBL" id="MFC5707067.1"/>
    </source>
</evidence>
<organism evidence="3 4">
    <name type="scientific">Aeromonas eucrenophila</name>
    <dbReference type="NCBI Taxonomy" id="649"/>
    <lineage>
        <taxon>Bacteria</taxon>
        <taxon>Pseudomonadati</taxon>
        <taxon>Pseudomonadota</taxon>
        <taxon>Gammaproteobacteria</taxon>
        <taxon>Aeromonadales</taxon>
        <taxon>Aeromonadaceae</taxon>
        <taxon>Aeromonas</taxon>
    </lineage>
</organism>
<proteinExistence type="predicted"/>
<gene>
    <name evidence="3" type="ORF">ACFPVW_13590</name>
</gene>
<name>A0ABW0YDK7_9GAMM</name>
<feature type="compositionally biased region" description="Basic and acidic residues" evidence="1">
    <location>
        <begin position="294"/>
        <end position="305"/>
    </location>
</feature>
<evidence type="ECO:0000313" key="4">
    <source>
        <dbReference type="Proteomes" id="UP001596132"/>
    </source>
</evidence>
<dbReference type="PANTHER" id="PTHR38690">
    <property type="entry name" value="PROTEASE-RELATED"/>
    <property type="match status" value="1"/>
</dbReference>
<dbReference type="InterPro" id="IPR025263">
    <property type="entry name" value="YhdP_central"/>
</dbReference>
<accession>A0ABW0YDK7</accession>
<comment type="caution">
    <text evidence="3">The sequence shown here is derived from an EMBL/GenBank/DDBJ whole genome shotgun (WGS) entry which is preliminary data.</text>
</comment>
<feature type="region of interest" description="Disordered" evidence="1">
    <location>
        <begin position="278"/>
        <end position="305"/>
    </location>
</feature>
<dbReference type="RefSeq" id="WP_042642840.1">
    <property type="nucleotide sequence ID" value="NZ_CDDF01000014.1"/>
</dbReference>
<dbReference type="Pfam" id="PF13116">
    <property type="entry name" value="YhdP"/>
    <property type="match status" value="1"/>
</dbReference>
<evidence type="ECO:0000256" key="1">
    <source>
        <dbReference type="SAM" id="MobiDB-lite"/>
    </source>
</evidence>
<keyword evidence="4" id="KW-1185">Reference proteome</keyword>
<dbReference type="EMBL" id="JBHSPP010000015">
    <property type="protein sequence ID" value="MFC5707067.1"/>
    <property type="molecule type" value="Genomic_DNA"/>
</dbReference>
<sequence length="1322" mass="145282">MVYRWLSRGWLALGVFFVLLAILVSLVRLGGPLLNQHRQALITTLLGDSQLEVSVERVGLDWTRRGPALELQGLAIAPDSGRFSLRLGKVWAHLDFWRSLNEWRPVFGQLLLSDGDIALDLAQPAEPASAKNPNQQQALLRFLLTQLSTFDIHDTRLSITTALGEVRALNIAQLRWQNRGKRHQGVGKAYLINGVGESTIDLILDVDAPEARLDRLRGQLYLGASELDISPMLARIHAGEPKVTGQLDFQLWSEFEGGKLGDSLLAFGNNHLIWQDEAKQAQHRGKAPAGKESPSGRDEQKKGKGAYHRLDLRGGKIQLRREGEDWQFASHDVIFKLDGATWLHSRLQLERTGSRIQGYVPAIDLSQIASLSQLVSGLYPKLADTLKRTQPQGQLQDLILQADADWQGLSLNGHLVGFGTTAWHDVPGLQNLDGEFWLTPAGGSARLSLGKGKLDPARHFKEPIPVNSLGAQLDWWKAPEGWVLYGQDILLDNSDLTLASRFRLDLFEHPFLALTGRINVKTAAHADRYYPLQAMSKGLVDYLSGAIKGGQAKGADLLWYGEFRDFPYDNGKGVFQVAVPLEQATFQFFPGWQPLTDLRIDLLFQNAGLFMHSDFARLGKAQSDFIDADIPTYGGARLYIDAKVAGEGKAISDYLQDSPLGGSVGQALREIEIRGPMKGNVKLDIPLDGEGEVKASGDALFHNNKVRIATLDMPLESVDGRLEYDNEHTRFRNLKASLWNQPLTLDYQGKQLPNRYQVDLKFKGLWDSSRQRQDIPALEMLKGRGNWTGTLGLTLPENSPFSFQLALDSSLQGMGLDLPVPLAKAAGSQLPLKVTVRGRDGSADIRGVLGADVDMQSRLVYGEGAPYLSRVRVDIGQPGARVLQDKPMLLAINQQQADVAGWLARLKRWLPDPAPGGNAVVGPAFLPQEWWVDGQLARADIGSANLKAVHFTVGPVNQATEVMIDSPDVMGVVRIPVTGKQPIDAKFARIHWSGKGSDLSPEPDARQDKAIMDTIPWLTFSCVDCRFGSLPLGELKGELVPGNNRLDLKGLEMKLAGSTLKGSAQWLAQPGQMQTRAQAKLDTQNSELLLKRLGFTSPIGDAPGKLVLDLNWGDVPYRPNVSTLAGSADLKLEGGTLREVNDKGARLLSLLSLDSLLRKLRLDFRDVFDKGFYFESMSASAKVKQGQVDNQDFFMKGAAGNLRGEGIADLVRWRLDYELSFSPNLGGTLPVVAAFSLTPITGLYVLALSKLLEPVVDVVTRIDFRVSGPLNDPKLIEAGRDRARIKLNQQQKDAVDAVAPKLPAEEVSPFLLNPKHQGSGQR</sequence>
<feature type="domain" description="YhdP central" evidence="2">
    <location>
        <begin position="2"/>
        <end position="1274"/>
    </location>
</feature>